<dbReference type="GO" id="GO:0006265">
    <property type="term" value="P:DNA topological change"/>
    <property type="evidence" value="ECO:0007669"/>
    <property type="project" value="InterPro"/>
</dbReference>
<evidence type="ECO:0000256" key="1">
    <source>
        <dbReference type="ARBA" id="ARBA00003863"/>
    </source>
</evidence>
<comment type="function">
    <text evidence="1">SASP are bound to spore DNA. They are double-stranded DNA-binding proteins that cause DNA to change to an a-like conformation. They protect the DNA backbone from chemical and enzymatic cleavage and are thus involved in dormant spore's high resistance to UV light.</text>
</comment>
<dbReference type="PROSITE" id="PS00304">
    <property type="entry name" value="SASP_1"/>
    <property type="match status" value="1"/>
</dbReference>
<keyword evidence="5" id="KW-1185">Reference proteome</keyword>
<dbReference type="PANTHER" id="PTHR36107:SF1">
    <property type="entry name" value="SMALL, ACID-SOLUBLE SPORE PROTEIN A"/>
    <property type="match status" value="1"/>
</dbReference>
<gene>
    <name evidence="4" type="ORF">E1I69_06025</name>
</gene>
<protein>
    <submittedName>
        <fullName evidence="4">Alpha/beta-type small acid-soluble spore protein</fullName>
    </submittedName>
</protein>
<dbReference type="GO" id="GO:0003690">
    <property type="term" value="F:double-stranded DNA binding"/>
    <property type="evidence" value="ECO:0007669"/>
    <property type="project" value="InterPro"/>
</dbReference>
<dbReference type="OrthoDB" id="1683773at2"/>
<dbReference type="EMBL" id="SLUB01000007">
    <property type="protein sequence ID" value="THE13765.1"/>
    <property type="molecule type" value="Genomic_DNA"/>
</dbReference>
<dbReference type="InterPro" id="IPR001448">
    <property type="entry name" value="SASP_alpha/beta-type"/>
</dbReference>
<name>A0A4S3PW92_9BACI</name>
<dbReference type="PANTHER" id="PTHR36107">
    <property type="entry name" value="SMALL, ACID-SOLUBLE SPORE PROTEIN A"/>
    <property type="match status" value="1"/>
</dbReference>
<comment type="caution">
    <text evidence="4">The sequence shown here is derived from an EMBL/GenBank/DDBJ whole genome shotgun (WGS) entry which is preliminary data.</text>
</comment>
<keyword evidence="3" id="KW-0238">DNA-binding</keyword>
<reference evidence="4 5" key="1">
    <citation type="journal article" date="2019" name="Indoor Air">
        <title>Impacts of indoor surface finishes on bacterial viability.</title>
        <authorList>
            <person name="Hu J."/>
            <person name="Maamar S.B."/>
            <person name="Glawe A.J."/>
            <person name="Gottel N."/>
            <person name="Gilbert J.A."/>
            <person name="Hartmann E.M."/>
        </authorList>
    </citation>
    <scope>NUCLEOTIDE SEQUENCE [LARGE SCALE GENOMIC DNA]</scope>
    <source>
        <strain evidence="4 5">AF060A6</strain>
    </source>
</reference>
<dbReference type="InterPro" id="IPR050847">
    <property type="entry name" value="SASP_DNA-binding"/>
</dbReference>
<dbReference type="Pfam" id="PF00269">
    <property type="entry name" value="SASP"/>
    <property type="match status" value="1"/>
</dbReference>
<accession>A0A4S3PW92</accession>
<dbReference type="RefSeq" id="WP_136378702.1">
    <property type="nucleotide sequence ID" value="NZ_SLUB01000007.1"/>
</dbReference>
<evidence type="ECO:0000256" key="2">
    <source>
        <dbReference type="ARBA" id="ARBA00005442"/>
    </source>
</evidence>
<dbReference type="STRING" id="1033734.GCA_000285535_02622"/>
<dbReference type="Proteomes" id="UP000306477">
    <property type="component" value="Unassembled WGS sequence"/>
</dbReference>
<evidence type="ECO:0000313" key="5">
    <source>
        <dbReference type="Proteomes" id="UP000306477"/>
    </source>
</evidence>
<dbReference type="InterPro" id="IPR038300">
    <property type="entry name" value="SASP_sf_alpha/beta"/>
</dbReference>
<organism evidence="4 5">
    <name type="scientific">Bacillus timonensis</name>
    <dbReference type="NCBI Taxonomy" id="1033734"/>
    <lineage>
        <taxon>Bacteria</taxon>
        <taxon>Bacillati</taxon>
        <taxon>Bacillota</taxon>
        <taxon>Bacilli</taxon>
        <taxon>Bacillales</taxon>
        <taxon>Bacillaceae</taxon>
        <taxon>Bacillus</taxon>
    </lineage>
</organism>
<dbReference type="AlphaFoldDB" id="A0A4S3PW92"/>
<dbReference type="InterPro" id="IPR018126">
    <property type="entry name" value="SASP_alpha/beta-type_CS"/>
</dbReference>
<comment type="similarity">
    <text evidence="2">Belongs to the alpha/beta-type SASP family.</text>
</comment>
<proteinExistence type="inferred from homology"/>
<evidence type="ECO:0000313" key="4">
    <source>
        <dbReference type="EMBL" id="THE13765.1"/>
    </source>
</evidence>
<sequence>MARRKRRPLVPEAREELDQLKANVMKKQGYKTDPSNPDSVKYEVARELGIPLNDDYNGNLTSKQAGKVGGNIGGNMVKEMIRMAQENLNKRG</sequence>
<evidence type="ECO:0000256" key="3">
    <source>
        <dbReference type="ARBA" id="ARBA00023125"/>
    </source>
</evidence>
<dbReference type="Gene3D" id="6.10.10.80">
    <property type="entry name" value="Small, acid-soluble spore protein, alpha/beta type-like"/>
    <property type="match status" value="1"/>
</dbReference>